<reference evidence="2" key="1">
    <citation type="journal article" date="2014" name="Front. Microbiol.">
        <title>High frequency of phylogenetically diverse reductive dehalogenase-homologous genes in deep subseafloor sedimentary metagenomes.</title>
        <authorList>
            <person name="Kawai M."/>
            <person name="Futagami T."/>
            <person name="Toyoda A."/>
            <person name="Takaki Y."/>
            <person name="Nishi S."/>
            <person name="Hori S."/>
            <person name="Arai W."/>
            <person name="Tsubouchi T."/>
            <person name="Morono Y."/>
            <person name="Uchiyama I."/>
            <person name="Ito T."/>
            <person name="Fujiyama A."/>
            <person name="Inagaki F."/>
            <person name="Takami H."/>
        </authorList>
    </citation>
    <scope>NUCLEOTIDE SEQUENCE</scope>
    <source>
        <strain evidence="2">Expedition CK06-06</strain>
    </source>
</reference>
<evidence type="ECO:0000256" key="1">
    <source>
        <dbReference type="SAM" id="Phobius"/>
    </source>
</evidence>
<keyword evidence="1" id="KW-1133">Transmembrane helix</keyword>
<proteinExistence type="predicted"/>
<feature type="non-terminal residue" evidence="2">
    <location>
        <position position="97"/>
    </location>
</feature>
<accession>X0TSU5</accession>
<organism evidence="2">
    <name type="scientific">marine sediment metagenome</name>
    <dbReference type="NCBI Taxonomy" id="412755"/>
    <lineage>
        <taxon>unclassified sequences</taxon>
        <taxon>metagenomes</taxon>
        <taxon>ecological metagenomes</taxon>
    </lineage>
</organism>
<evidence type="ECO:0000313" key="2">
    <source>
        <dbReference type="EMBL" id="GAF91247.1"/>
    </source>
</evidence>
<protein>
    <submittedName>
        <fullName evidence="2">Uncharacterized protein</fullName>
    </submittedName>
</protein>
<feature type="transmembrane region" description="Helical" evidence="1">
    <location>
        <begin position="20"/>
        <end position="41"/>
    </location>
</feature>
<comment type="caution">
    <text evidence="2">The sequence shown here is derived from an EMBL/GenBank/DDBJ whole genome shotgun (WGS) entry which is preliminary data.</text>
</comment>
<dbReference type="AlphaFoldDB" id="X0TSU5"/>
<sequence>MEIYNIYAGIDIDKYYIIMYIYKMAEIAIPLVALGATYIIAKHEREKNEPVGAESFTNMGRPANDLPGVSPPVPAINYPKTTPLSKRVKFGVNKYPN</sequence>
<gene>
    <name evidence="2" type="ORF">S01H1_29575</name>
</gene>
<keyword evidence="1" id="KW-0472">Membrane</keyword>
<name>X0TSU5_9ZZZZ</name>
<keyword evidence="1" id="KW-0812">Transmembrane</keyword>
<dbReference type="EMBL" id="BARS01018148">
    <property type="protein sequence ID" value="GAF91247.1"/>
    <property type="molecule type" value="Genomic_DNA"/>
</dbReference>